<dbReference type="OrthoDB" id="3040198at2759"/>
<dbReference type="Proteomes" id="UP000620124">
    <property type="component" value="Unassembled WGS sequence"/>
</dbReference>
<dbReference type="AlphaFoldDB" id="A0A8H6Z822"/>
<protein>
    <submittedName>
        <fullName evidence="2">CENP-B protein</fullName>
    </submittedName>
</protein>
<accession>A0A8H6Z822</accession>
<evidence type="ECO:0000256" key="1">
    <source>
        <dbReference type="SAM" id="MobiDB-lite"/>
    </source>
</evidence>
<organism evidence="2 3">
    <name type="scientific">Mycena venus</name>
    <dbReference type="NCBI Taxonomy" id="2733690"/>
    <lineage>
        <taxon>Eukaryota</taxon>
        <taxon>Fungi</taxon>
        <taxon>Dikarya</taxon>
        <taxon>Basidiomycota</taxon>
        <taxon>Agaricomycotina</taxon>
        <taxon>Agaricomycetes</taxon>
        <taxon>Agaricomycetidae</taxon>
        <taxon>Agaricales</taxon>
        <taxon>Marasmiineae</taxon>
        <taxon>Mycenaceae</taxon>
        <taxon>Mycena</taxon>
    </lineage>
</organism>
<reference evidence="2" key="1">
    <citation type="submission" date="2020-05" db="EMBL/GenBank/DDBJ databases">
        <title>Mycena genomes resolve the evolution of fungal bioluminescence.</title>
        <authorList>
            <person name="Tsai I.J."/>
        </authorList>
    </citation>
    <scope>NUCLEOTIDE SEQUENCE</scope>
    <source>
        <strain evidence="2">CCC161011</strain>
    </source>
</reference>
<gene>
    <name evidence="2" type="ORF">MVEN_00092100</name>
</gene>
<evidence type="ECO:0000313" key="2">
    <source>
        <dbReference type="EMBL" id="KAF7372319.1"/>
    </source>
</evidence>
<feature type="compositionally biased region" description="Pro residues" evidence="1">
    <location>
        <begin position="200"/>
        <end position="211"/>
    </location>
</feature>
<sequence>MTELERAYAPPYNIRPENLYNCDEKGFMMGVSAHEHVIVIRRSELDCNWKTIAIDPLFREIIMKGKRPSYSWTKDSKLEKASRIAASPNGWTDNELGVVSSKNLFEPETRAKANGAWRALVFDNHESHVSAQFIEDFSRLFPRAREDAFTRTNIVRDFEMTGIYLFNKKIFPFMQDYYANLTRDSKTGATGSSQELPASIAPPPTPIPPPGVAFASK</sequence>
<evidence type="ECO:0000313" key="3">
    <source>
        <dbReference type="Proteomes" id="UP000620124"/>
    </source>
</evidence>
<keyword evidence="3" id="KW-1185">Reference proteome</keyword>
<feature type="compositionally biased region" description="Polar residues" evidence="1">
    <location>
        <begin position="187"/>
        <end position="196"/>
    </location>
</feature>
<comment type="caution">
    <text evidence="2">The sequence shown here is derived from an EMBL/GenBank/DDBJ whole genome shotgun (WGS) entry which is preliminary data.</text>
</comment>
<proteinExistence type="predicted"/>
<dbReference type="EMBL" id="JACAZI010000001">
    <property type="protein sequence ID" value="KAF7372319.1"/>
    <property type="molecule type" value="Genomic_DNA"/>
</dbReference>
<name>A0A8H6Z822_9AGAR</name>
<feature type="region of interest" description="Disordered" evidence="1">
    <location>
        <begin position="184"/>
        <end position="217"/>
    </location>
</feature>